<keyword evidence="1" id="KW-0175">Coiled coil</keyword>
<gene>
    <name evidence="2" type="ORF">NS331_15065</name>
</gene>
<comment type="caution">
    <text evidence="2">The sequence shown here is derived from an EMBL/GenBank/DDBJ whole genome shotgun (WGS) entry which is preliminary data.</text>
</comment>
<dbReference type="Proteomes" id="UP000072741">
    <property type="component" value="Unassembled WGS sequence"/>
</dbReference>
<keyword evidence="3" id="KW-1185">Reference proteome</keyword>
<protein>
    <submittedName>
        <fullName evidence="2">Uncharacterized protein</fullName>
    </submittedName>
</protein>
<evidence type="ECO:0000313" key="3">
    <source>
        <dbReference type="Proteomes" id="UP000072741"/>
    </source>
</evidence>
<dbReference type="AlphaFoldDB" id="A0A147GRF3"/>
<sequence length="468" mass="52496">MPDGGETIESASWPACALVLEDVRLERQLGSMVPDVICRARRAHCAEPTFDLMIEGAVTHLVDVQKAAKIRAAKVACIEIVTSHFDRVGHVPAREIEDLVCSSTVAKQWIYFPLAHEDAKRRLSAKANAIAQQLEAQQREQERQAKRLAQEQRQRQQKAEEVKRWVANSTDTDLIRAYVKIMLALWSGDTTFSIEPSASRHRSVVAAMRERQIWTKPASALESRFGSFYELVMARRGEWSEYGDKALTSLARAASPSDNSRYAIDLMAALASRRPEMTNDQQHAYDRCCASIKKEVAAENPKFLRDPQRQRLHTLLIPALAAPALACYGTEAHYAKMRNIRTEKERLAKVRSGRIKLVQAGRARQAKAVKDQAITAAIEQVSQRIAWRHFPFEPPNIVLLMARYGDKRPPDLRFTNAGAQDVLIVAERHRAEAASVFTALRAIGFTIESDVIVAEQVLVLSGLCVRTR</sequence>
<evidence type="ECO:0000256" key="1">
    <source>
        <dbReference type="SAM" id="Coils"/>
    </source>
</evidence>
<dbReference type="EMBL" id="LDSL01000096">
    <property type="protein sequence ID" value="KTT18930.1"/>
    <property type="molecule type" value="Genomic_DNA"/>
</dbReference>
<proteinExistence type="predicted"/>
<name>A0A147GRF3_9BURK</name>
<accession>A0A147GRF3</accession>
<reference evidence="2 3" key="1">
    <citation type="journal article" date="2016" name="Front. Microbiol.">
        <title>Genomic Resource of Rice Seed Associated Bacteria.</title>
        <authorList>
            <person name="Midha S."/>
            <person name="Bansal K."/>
            <person name="Sharma S."/>
            <person name="Kumar N."/>
            <person name="Patil P.P."/>
            <person name="Chaudhry V."/>
            <person name="Patil P.B."/>
        </authorList>
    </citation>
    <scope>NUCLEOTIDE SEQUENCE [LARGE SCALE GENOMIC DNA]</scope>
    <source>
        <strain evidence="2 3">NS331</strain>
    </source>
</reference>
<organism evidence="2 3">
    <name type="scientific">Pseudacidovorax intermedius</name>
    <dbReference type="NCBI Taxonomy" id="433924"/>
    <lineage>
        <taxon>Bacteria</taxon>
        <taxon>Pseudomonadati</taxon>
        <taxon>Pseudomonadota</taxon>
        <taxon>Betaproteobacteria</taxon>
        <taxon>Burkholderiales</taxon>
        <taxon>Comamonadaceae</taxon>
        <taxon>Pseudacidovorax</taxon>
    </lineage>
</organism>
<evidence type="ECO:0000313" key="2">
    <source>
        <dbReference type="EMBL" id="KTT18930.1"/>
    </source>
</evidence>
<feature type="coiled-coil region" evidence="1">
    <location>
        <begin position="120"/>
        <end position="168"/>
    </location>
</feature>